<feature type="domain" description="Cadherin" evidence="16">
    <location>
        <begin position="118"/>
        <end position="218"/>
    </location>
</feature>
<keyword evidence="11" id="KW-1015">Disulfide bond</keyword>
<dbReference type="InterPro" id="IPR020894">
    <property type="entry name" value="Cadherin_CS"/>
</dbReference>
<reference evidence="17" key="2">
    <citation type="submission" date="2023-04" db="EMBL/GenBank/DDBJ databases">
        <authorList>
            <person name="Bu L."/>
            <person name="Lu L."/>
            <person name="Laidemitt M.R."/>
            <person name="Zhang S.M."/>
            <person name="Mutuku M."/>
            <person name="Mkoji G."/>
            <person name="Steinauer M."/>
            <person name="Loker E.S."/>
        </authorList>
    </citation>
    <scope>NUCLEOTIDE SEQUENCE</scope>
    <source>
        <strain evidence="17">KasaAsao</strain>
        <tissue evidence="17">Whole Snail</tissue>
    </source>
</reference>
<feature type="compositionally biased region" description="Polar residues" evidence="14">
    <location>
        <begin position="1909"/>
        <end position="1927"/>
    </location>
</feature>
<keyword evidence="5" id="KW-0732">Signal</keyword>
<feature type="compositionally biased region" description="Low complexity" evidence="14">
    <location>
        <begin position="2015"/>
        <end position="2025"/>
    </location>
</feature>
<name>A0AAD8BCS5_BIOPF</name>
<evidence type="ECO:0000256" key="15">
    <source>
        <dbReference type="SAM" id="Phobius"/>
    </source>
</evidence>
<evidence type="ECO:0000256" key="5">
    <source>
        <dbReference type="ARBA" id="ARBA00022729"/>
    </source>
</evidence>
<keyword evidence="3" id="KW-0245">EGF-like domain</keyword>
<keyword evidence="2" id="KW-1003">Cell membrane</keyword>
<evidence type="ECO:0000259" key="16">
    <source>
        <dbReference type="PROSITE" id="PS50268"/>
    </source>
</evidence>
<evidence type="ECO:0000256" key="1">
    <source>
        <dbReference type="ARBA" id="ARBA00004251"/>
    </source>
</evidence>
<feature type="region of interest" description="Disordered" evidence="14">
    <location>
        <begin position="1975"/>
        <end position="2056"/>
    </location>
</feature>
<dbReference type="PRINTS" id="PR00205">
    <property type="entry name" value="CADHERIN"/>
</dbReference>
<dbReference type="SMART" id="SM00112">
    <property type="entry name" value="CA"/>
    <property type="match status" value="13"/>
</dbReference>
<dbReference type="FunFam" id="2.60.40.60:FF:000098">
    <property type="entry name" value="cadherin-23 isoform X1"/>
    <property type="match status" value="1"/>
</dbReference>
<dbReference type="GO" id="GO:0005886">
    <property type="term" value="C:plasma membrane"/>
    <property type="evidence" value="ECO:0007669"/>
    <property type="project" value="UniProtKB-SubCell"/>
</dbReference>
<protein>
    <submittedName>
        <fullName evidence="17">Cadherin-23-like isoform X2</fullName>
    </submittedName>
</protein>
<dbReference type="InterPro" id="IPR002126">
    <property type="entry name" value="Cadherin-like_dom"/>
</dbReference>
<evidence type="ECO:0000256" key="10">
    <source>
        <dbReference type="ARBA" id="ARBA00023136"/>
    </source>
</evidence>
<feature type="compositionally biased region" description="Polar residues" evidence="14">
    <location>
        <begin position="1979"/>
        <end position="2004"/>
    </location>
</feature>
<feature type="domain" description="Cadherin" evidence="16">
    <location>
        <begin position="777"/>
        <end position="891"/>
    </location>
</feature>
<keyword evidence="6" id="KW-0677">Repeat</keyword>
<comment type="caution">
    <text evidence="17">The sequence shown here is derived from an EMBL/GenBank/DDBJ whole genome shotgun (WGS) entry which is preliminary data.</text>
</comment>
<dbReference type="PROSITE" id="PS51257">
    <property type="entry name" value="PROKAR_LIPOPROTEIN"/>
    <property type="match status" value="1"/>
</dbReference>
<accession>A0AAD8BCS5</accession>
<evidence type="ECO:0000313" key="18">
    <source>
        <dbReference type="Proteomes" id="UP001233172"/>
    </source>
</evidence>
<dbReference type="Pfam" id="PF00028">
    <property type="entry name" value="Cadherin"/>
    <property type="match status" value="10"/>
</dbReference>
<evidence type="ECO:0000313" key="17">
    <source>
        <dbReference type="EMBL" id="KAK0051060.1"/>
    </source>
</evidence>
<dbReference type="FunFam" id="2.60.40.60:FF:000039">
    <property type="entry name" value="FAT atypical cadherin 3"/>
    <property type="match status" value="1"/>
</dbReference>
<dbReference type="GO" id="GO:0005509">
    <property type="term" value="F:calcium ion binding"/>
    <property type="evidence" value="ECO:0007669"/>
    <property type="project" value="UniProtKB-UniRule"/>
</dbReference>
<dbReference type="PANTHER" id="PTHR24025">
    <property type="entry name" value="DESMOGLEIN FAMILY MEMBER"/>
    <property type="match status" value="1"/>
</dbReference>
<dbReference type="FunFam" id="2.60.40.60:FF:000024">
    <property type="entry name" value="FAT atypical cadherin 3"/>
    <property type="match status" value="2"/>
</dbReference>
<dbReference type="PROSITE" id="PS00232">
    <property type="entry name" value="CADHERIN_1"/>
    <property type="match status" value="5"/>
</dbReference>
<dbReference type="SUPFAM" id="SSF49313">
    <property type="entry name" value="Cadherin-like"/>
    <property type="match status" value="13"/>
</dbReference>
<keyword evidence="12" id="KW-0325">Glycoprotein</keyword>
<feature type="domain" description="Cadherin" evidence="16">
    <location>
        <begin position="328"/>
        <end position="443"/>
    </location>
</feature>
<keyword evidence="8" id="KW-0130">Cell adhesion</keyword>
<evidence type="ECO:0000256" key="13">
    <source>
        <dbReference type="PROSITE-ProRule" id="PRU00043"/>
    </source>
</evidence>
<feature type="domain" description="Cadherin" evidence="16">
    <location>
        <begin position="564"/>
        <end position="664"/>
    </location>
</feature>
<dbReference type="InterPro" id="IPR050971">
    <property type="entry name" value="Cadherin-domain_protein"/>
</dbReference>
<feature type="domain" description="Cadherin" evidence="16">
    <location>
        <begin position="1226"/>
        <end position="1336"/>
    </location>
</feature>
<evidence type="ECO:0000256" key="7">
    <source>
        <dbReference type="ARBA" id="ARBA00022837"/>
    </source>
</evidence>
<evidence type="ECO:0000256" key="8">
    <source>
        <dbReference type="ARBA" id="ARBA00022889"/>
    </source>
</evidence>
<reference evidence="17" key="1">
    <citation type="journal article" date="2023" name="PLoS Negl. Trop. Dis.">
        <title>A genome sequence for Biomphalaria pfeifferi, the major vector snail for the human-infecting parasite Schistosoma mansoni.</title>
        <authorList>
            <person name="Bu L."/>
            <person name="Lu L."/>
            <person name="Laidemitt M.R."/>
            <person name="Zhang S.M."/>
            <person name="Mutuku M."/>
            <person name="Mkoji G."/>
            <person name="Steinauer M."/>
            <person name="Loker E.S."/>
        </authorList>
    </citation>
    <scope>NUCLEOTIDE SEQUENCE</scope>
    <source>
        <strain evidence="17">KasaAsao</strain>
    </source>
</reference>
<dbReference type="FunFam" id="2.60.40.60:FF:000168">
    <property type="entry name" value="Cadherin-related family member 2"/>
    <property type="match status" value="1"/>
</dbReference>
<feature type="domain" description="Cadherin" evidence="16">
    <location>
        <begin position="684"/>
        <end position="776"/>
    </location>
</feature>
<dbReference type="PANTHER" id="PTHR24025:SF23">
    <property type="entry name" value="NEURAL-CADHERIN"/>
    <property type="match status" value="1"/>
</dbReference>
<evidence type="ECO:0000256" key="11">
    <source>
        <dbReference type="ARBA" id="ARBA00023157"/>
    </source>
</evidence>
<feature type="domain" description="Cadherin" evidence="16">
    <location>
        <begin position="892"/>
        <end position="1013"/>
    </location>
</feature>
<evidence type="ECO:0000256" key="3">
    <source>
        <dbReference type="ARBA" id="ARBA00022536"/>
    </source>
</evidence>
<keyword evidence="18" id="KW-1185">Reference proteome</keyword>
<keyword evidence="4 15" id="KW-0812">Transmembrane</keyword>
<feature type="domain" description="Cadherin" evidence="16">
    <location>
        <begin position="1116"/>
        <end position="1224"/>
    </location>
</feature>
<dbReference type="Proteomes" id="UP001233172">
    <property type="component" value="Unassembled WGS sequence"/>
</dbReference>
<feature type="domain" description="Cadherin" evidence="16">
    <location>
        <begin position="1340"/>
        <end position="1449"/>
    </location>
</feature>
<dbReference type="Gene3D" id="2.60.40.60">
    <property type="entry name" value="Cadherins"/>
    <property type="match status" value="14"/>
</dbReference>
<feature type="region of interest" description="Disordered" evidence="14">
    <location>
        <begin position="1909"/>
        <end position="1937"/>
    </location>
</feature>
<comment type="subcellular location">
    <subcellularLocation>
        <location evidence="1">Cell membrane</location>
        <topology evidence="1">Single-pass type I membrane protein</topology>
    </subcellularLocation>
</comment>
<evidence type="ECO:0000256" key="14">
    <source>
        <dbReference type="SAM" id="MobiDB-lite"/>
    </source>
</evidence>
<evidence type="ECO:0000256" key="2">
    <source>
        <dbReference type="ARBA" id="ARBA00022475"/>
    </source>
</evidence>
<evidence type="ECO:0000256" key="12">
    <source>
        <dbReference type="ARBA" id="ARBA00023180"/>
    </source>
</evidence>
<dbReference type="PROSITE" id="PS50268">
    <property type="entry name" value="CADHERIN_2"/>
    <property type="match status" value="13"/>
</dbReference>
<dbReference type="EMBL" id="JASAOG010000108">
    <property type="protein sequence ID" value="KAK0051060.1"/>
    <property type="molecule type" value="Genomic_DNA"/>
</dbReference>
<evidence type="ECO:0000256" key="4">
    <source>
        <dbReference type="ARBA" id="ARBA00022692"/>
    </source>
</evidence>
<evidence type="ECO:0000256" key="9">
    <source>
        <dbReference type="ARBA" id="ARBA00022989"/>
    </source>
</evidence>
<feature type="transmembrane region" description="Helical" evidence="15">
    <location>
        <begin position="1801"/>
        <end position="1825"/>
    </location>
</feature>
<feature type="domain" description="Cadherin" evidence="16">
    <location>
        <begin position="1452"/>
        <end position="1577"/>
    </location>
</feature>
<proteinExistence type="predicted"/>
<keyword evidence="9 15" id="KW-1133">Transmembrane helix</keyword>
<gene>
    <name evidence="17" type="ORF">Bpfe_019580</name>
</gene>
<sequence length="2074" mass="229638">MIRFRKRLKKKMVESLFTINMTIACAKRGMHSYIFIHFNLFISHACRVKSQLFSLGGLMAARLIGKGVSFSPTSHLTFVKFWFTLLVLGFALISQKLAQGASNSPPQPGSYSNTIISPEDTLIGTTIGNITASDPDGQDLYFNTDTDDTRELVTLSNPRKLNNATNTWIVDIKLKSVLDRDYAPNERRLYFLVTDGSSSIPIWITLFITDVNDVAPQFVNLPYEATVREDASPGTVIFSSVFAKDPDNGRNILYTMAPNAQVNDQDYTTTFEINQYNGNITLRRQLDYETHSYYQYKIMAEDEGRLTAEPVGFVVYVYDVQDTPPAFVNLPYSVQIDEDMAVGKSVLTVLAIDGDKGIPNNITYSFVSGDNQNFYLDPTTGIITVNKTLDRDTELMRNTGGVYAMIVKASEVVPPGQINKGSTTATTLVTITVRDVNDNSPIFSQSTYNATILENMPIGVPVTFLDSVLMRVLDIDQGENSHFILTIEANSRAYYDFSPLPKEIYSESSVLLRVNNSEVLDYEKNHSLIFQVVAREVNTAEKRSSTTTVTVNIEDMNDNAPVFSQSSYILSVYENTPINTSIQTFNATDLDSGIYKVIQYSLRGGNGRFKIEPNSGLFKVAGNLDREETSQYFLTIEAKDGGGLRTPAEITVYILDRNDKRPIFIRDDYFGTIREGSSQFLRPLKAVDDDEPNTNNSLVSYRIISTPARLTNNFTIDSKTGIITVTSPIDYEKLDKIFGGVVTLIVEAYDSGDPVLSSQIEVNITVEDVNDFAPVFSKSEYFTTIAENAQEGKTLLMMRCLAVITVVATDFDGTSPNNDFIYRIETGALDKFRINFQMGVIKVESGAVLDRETKKEYILNISAIDRGTPPLIGLCILKINLTDVNDEFPVFPFPSKSVEINENTQISSPVFLYSASDPDLNSSLVYSIGEVVAFSKNSLEDRVNVTSTGVKYYFGMNSNTGQIFVNNTLDRETAVRIILQILVEDVYSQTGKQVATATLSVTLLDYNDNPPKFVPSPIYNVRINEMENVMALVVQLSATDADDGQIVTFSLGASTIDAFAVSSDGTVQLKAKLDREKSDKEIFEVIARDNDYPQLTSTATVTVTVLDANDNSPVFEPYNMTYGVLENESFGFLVTRFSATDKDIGDAGTVFYMLDGEDNDGSFSIAMNTGELTVAKSLDRETKPFYKLEIVASDSKANPNDRKSNRTNSITFIILDVDDNPPMFTSVSPAKPSIPETANMSVSVVTLVADDADDKTTDNGRVIYSLTSDTNATLTSGTRFLKINNNTGVISPAMSIHGYAGFYYVTVMATNKAQKFNATKKVVIEIVDVNDNFPQFTRPSTSTTMAYVQENAEIGTSVFKLEAFDPDKDKNGEIHFAISLMNNQYDGSKAFAVNELSGLITTKDEMNAETQSRYELKLEARDQGVPSPFTATVTMTIIVIDKNDHKPEFVNLPAPFPTAIVENQQSCTNVSLAIDRDLNSTYTVICYYLIGSSLLETFILDTFSGMLCLNQTLDRESNPFINIVIQALDDCFKTVTTDKIYPFEKGQLYPSMFRPTNTDKLWIEVQVQDVNDNPPQFKSKELTLGITRVTQFGKFIMELKANRDSERWGVDIFNITSNFVAHPDNLNQELLNLGIIEPFKLFSNGSIKTNMYFKTQMSGFFTVGLKVSDKGGLTDTATLRISLINDDQRLKIIFRRSINSVGEFKETIVSDLSSKVGVRIVMDSIQTHETETGQADTAQTDMFIHGEDYQTNEVIPASKLLSLIDSKNALLIGILNDYNVLQIVPAIQEQVDSSIEDKLKMAVILIAVVLGSVCITLSVVLYYVYRRYHRKLKAATAMAYVPSDSDLYKADIPGTQINSFENANPIFLEKIMLENHVDGLSDLEDVAVVSQSSFEEGHSLFNRETLAGSSNSGVQNLANNSSQANRKTGSRSRNHVLDIGDLDNLSLRDSGIEERSGPSEKSGYTIYNQIYAEPKTKPNKTSTLKNGSATGSLVQPTSQRPTALSKSNMSKKPKAAPSSKPRASSETYKGVVNRNTGMDQELPYASSASSDETPTEYLDFRNGLYGSNVAITDL</sequence>
<keyword evidence="10 15" id="KW-0472">Membrane</keyword>
<organism evidence="17 18">
    <name type="scientific">Biomphalaria pfeifferi</name>
    <name type="common">Bloodfluke planorb</name>
    <name type="synonym">Freshwater snail</name>
    <dbReference type="NCBI Taxonomy" id="112525"/>
    <lineage>
        <taxon>Eukaryota</taxon>
        <taxon>Metazoa</taxon>
        <taxon>Spiralia</taxon>
        <taxon>Lophotrochozoa</taxon>
        <taxon>Mollusca</taxon>
        <taxon>Gastropoda</taxon>
        <taxon>Heterobranchia</taxon>
        <taxon>Euthyneura</taxon>
        <taxon>Panpulmonata</taxon>
        <taxon>Hygrophila</taxon>
        <taxon>Lymnaeoidea</taxon>
        <taxon>Planorbidae</taxon>
        <taxon>Biomphalaria</taxon>
    </lineage>
</organism>
<keyword evidence="7 13" id="KW-0106">Calcium</keyword>
<dbReference type="GO" id="GO:0005911">
    <property type="term" value="C:cell-cell junction"/>
    <property type="evidence" value="ECO:0007669"/>
    <property type="project" value="TreeGrafter"/>
</dbReference>
<dbReference type="InterPro" id="IPR015919">
    <property type="entry name" value="Cadherin-like_sf"/>
</dbReference>
<dbReference type="GO" id="GO:0007156">
    <property type="term" value="P:homophilic cell adhesion via plasma membrane adhesion molecules"/>
    <property type="evidence" value="ECO:0007669"/>
    <property type="project" value="InterPro"/>
</dbReference>
<feature type="domain" description="Cadherin" evidence="16">
    <location>
        <begin position="219"/>
        <end position="327"/>
    </location>
</feature>
<evidence type="ECO:0000256" key="6">
    <source>
        <dbReference type="ARBA" id="ARBA00022737"/>
    </source>
</evidence>
<feature type="domain" description="Cadherin" evidence="16">
    <location>
        <begin position="444"/>
        <end position="563"/>
    </location>
</feature>
<feature type="domain" description="Cadherin" evidence="16">
    <location>
        <begin position="1015"/>
        <end position="1115"/>
    </location>
</feature>
<dbReference type="FunFam" id="2.60.40.60:FF:000092">
    <property type="entry name" value="Protocadherin 8"/>
    <property type="match status" value="1"/>
</dbReference>
<dbReference type="CDD" id="cd11304">
    <property type="entry name" value="Cadherin_repeat"/>
    <property type="match status" value="12"/>
</dbReference>